<dbReference type="EMBL" id="JACHHZ010000002">
    <property type="protein sequence ID" value="MBB6092665.1"/>
    <property type="molecule type" value="Genomic_DNA"/>
</dbReference>
<dbReference type="InterPro" id="IPR046535">
    <property type="entry name" value="DUF6600"/>
</dbReference>
<dbReference type="Pfam" id="PF20245">
    <property type="entry name" value="DUF6600"/>
    <property type="match status" value="1"/>
</dbReference>
<feature type="region of interest" description="Disordered" evidence="1">
    <location>
        <begin position="417"/>
        <end position="742"/>
    </location>
</feature>
<reference evidence="3 4" key="1">
    <citation type="submission" date="2020-08" db="EMBL/GenBank/DDBJ databases">
        <title>Genomic Encyclopedia of Type Strains, Phase IV (KMG-IV): sequencing the most valuable type-strain genomes for metagenomic binning, comparative biology and taxonomic classification.</title>
        <authorList>
            <person name="Goeker M."/>
        </authorList>
    </citation>
    <scope>NUCLEOTIDE SEQUENCE [LARGE SCALE GENOMIC DNA]</scope>
    <source>
        <strain evidence="3 4">DSM 26723</strain>
    </source>
</reference>
<accession>A0A841HKY6</accession>
<feature type="compositionally biased region" description="Basic and acidic residues" evidence="1">
    <location>
        <begin position="651"/>
        <end position="663"/>
    </location>
</feature>
<proteinExistence type="predicted"/>
<evidence type="ECO:0000313" key="4">
    <source>
        <dbReference type="Proteomes" id="UP000588068"/>
    </source>
</evidence>
<evidence type="ECO:0008006" key="5">
    <source>
        <dbReference type="Google" id="ProtNLM"/>
    </source>
</evidence>
<dbReference type="PANTHER" id="PTHR38731">
    <property type="entry name" value="LIPL45-RELATED LIPOPROTEIN-RELATED"/>
    <property type="match status" value="1"/>
</dbReference>
<feature type="compositionally biased region" description="Basic and acidic residues" evidence="1">
    <location>
        <begin position="597"/>
        <end position="640"/>
    </location>
</feature>
<name>A0A841HKY6_9GAMM</name>
<gene>
    <name evidence="3" type="ORF">HNQ60_001543</name>
</gene>
<dbReference type="AlphaFoldDB" id="A0A841HKY6"/>
<dbReference type="Proteomes" id="UP000588068">
    <property type="component" value="Unassembled WGS sequence"/>
</dbReference>
<protein>
    <recommendedName>
        <fullName evidence="5">FecR family protein</fullName>
    </recommendedName>
</protein>
<organism evidence="3 4">
    <name type="scientific">Povalibacter uvarum</name>
    <dbReference type="NCBI Taxonomy" id="732238"/>
    <lineage>
        <taxon>Bacteria</taxon>
        <taxon>Pseudomonadati</taxon>
        <taxon>Pseudomonadota</taxon>
        <taxon>Gammaproteobacteria</taxon>
        <taxon>Steroidobacterales</taxon>
        <taxon>Steroidobacteraceae</taxon>
        <taxon>Povalibacter</taxon>
    </lineage>
</organism>
<feature type="compositionally biased region" description="Polar residues" evidence="1">
    <location>
        <begin position="565"/>
        <end position="585"/>
    </location>
</feature>
<dbReference type="RefSeq" id="WP_184330451.1">
    <property type="nucleotide sequence ID" value="NZ_JACHHZ010000002.1"/>
</dbReference>
<evidence type="ECO:0000313" key="3">
    <source>
        <dbReference type="EMBL" id="MBB6092665.1"/>
    </source>
</evidence>
<keyword evidence="2" id="KW-0732">Signal</keyword>
<feature type="chain" id="PRO_5032803915" description="FecR family protein" evidence="2">
    <location>
        <begin position="19"/>
        <end position="742"/>
    </location>
</feature>
<feature type="signal peptide" evidence="2">
    <location>
        <begin position="1"/>
        <end position="18"/>
    </location>
</feature>
<feature type="compositionally biased region" description="Basic and acidic residues" evidence="1">
    <location>
        <begin position="733"/>
        <end position="742"/>
    </location>
</feature>
<comment type="caution">
    <text evidence="3">The sequence shown here is derived from an EMBL/GenBank/DDBJ whole genome shotgun (WGS) entry which is preliminary data.</text>
</comment>
<evidence type="ECO:0000256" key="1">
    <source>
        <dbReference type="SAM" id="MobiDB-lite"/>
    </source>
</evidence>
<feature type="compositionally biased region" description="Low complexity" evidence="1">
    <location>
        <begin position="708"/>
        <end position="732"/>
    </location>
</feature>
<feature type="compositionally biased region" description="Basic and acidic residues" evidence="1">
    <location>
        <begin position="498"/>
        <end position="521"/>
    </location>
</feature>
<evidence type="ECO:0000256" key="2">
    <source>
        <dbReference type="SAM" id="SignalP"/>
    </source>
</evidence>
<sequence>MRSLLLISLLCLAGVATAEEVADPPGRVARLSYTEGDVSLAPAGTEEWAEAVLNRPLTNGDRVWVDKGGRAELQVGSATVHLDENTGVSIVDLDDDVLHLEVTEGSANIRLLRRGDSERIEIDTPNCVVEVLHPGEYRIEASGAGDQTIVRTRNGGAEVNAGSKTWRVDTSEEGVFDGTSEISARIEPLGPRTAFEDWANDRNRISENPVSTRYVSNEVVGYEDLDRHGYWVNEPSYGYVWQPTYVVSGWAPYRYGRWVWVSPWGWSWVDNSPWGFAPFHYGRWAYVRSRWCWVPGPRHIRPVYAPALVAWAGSPGVSVAVGFGSGVGWFPLGPREVYVPGYRYSRRYFNNVNVSNTVIVNNTYINNFYNGRPRNFDYMYGRDGRAVTIVDRDRFMGGRPIDNHWTRVDQSDLRRWHHDSRPPALAPNRDSVFASRTLGRIPDRPNQTARDLVAPRPRGGLNQRIPFDAEQRAIEANGGRPIGRSQLVTGNANPPPKDATRSHDQHESERSQDNWRSRGGPDRSQAVTSDRTPAAPASSRSTRERSVSDRPSWVQDRQRDRSAPPVNSLQQQNDAGNRQTQQPSWRGNAEQRLQRGGQDEESIRPQNRPENRLERQPERVPDARDVFRDQAARQREDRSQRNWSNSQQQARPERVEQQPRFEQPRSPQPRVEQPRPQPRYEQPRSEQPRSQPQQPRIERSNPPPAARPQPSQSNNNQGNSNRSGDSSRSQSGNRDRPNFRPQ</sequence>
<dbReference type="PANTHER" id="PTHR38731:SF3">
    <property type="entry name" value="BLL6125 PROTEIN"/>
    <property type="match status" value="1"/>
</dbReference>
<keyword evidence="4" id="KW-1185">Reference proteome</keyword>